<evidence type="ECO:0000313" key="3">
    <source>
        <dbReference type="Proteomes" id="UP001167831"/>
    </source>
</evidence>
<reference evidence="2" key="1">
    <citation type="submission" date="2023-06" db="EMBL/GenBank/DDBJ databases">
        <authorList>
            <person name="Zeman M."/>
            <person name="Kubasova T."/>
            <person name="Jahodarova E."/>
            <person name="Nykrynova M."/>
            <person name="Rychlik I."/>
        </authorList>
    </citation>
    <scope>NUCLEOTIDE SEQUENCE</scope>
    <source>
        <strain evidence="2">ET15</strain>
        <strain evidence="1">ET37</strain>
    </source>
</reference>
<dbReference type="EMBL" id="JAUEIE010000007">
    <property type="protein sequence ID" value="MDN0023013.1"/>
    <property type="molecule type" value="Genomic_DNA"/>
</dbReference>
<evidence type="ECO:0000313" key="2">
    <source>
        <dbReference type="EMBL" id="MDN0025283.1"/>
    </source>
</evidence>
<organism evidence="2 4">
    <name type="scientific">Leyella lascolaii</name>
    <dbReference type="NCBI Taxonomy" id="1776379"/>
    <lineage>
        <taxon>Bacteria</taxon>
        <taxon>Pseudomonadati</taxon>
        <taxon>Bacteroidota</taxon>
        <taxon>Bacteroidia</taxon>
        <taxon>Bacteroidales</taxon>
        <taxon>Prevotellaceae</taxon>
        <taxon>Leyella</taxon>
    </lineage>
</organism>
<name>A0AAW7JPM8_9BACT</name>
<dbReference type="Gene3D" id="2.40.128.510">
    <property type="entry name" value="Protein of unknown function DUF4738"/>
    <property type="match status" value="1"/>
</dbReference>
<dbReference type="EMBL" id="JAUEIF010000005">
    <property type="protein sequence ID" value="MDN0025283.1"/>
    <property type="molecule type" value="Genomic_DNA"/>
</dbReference>
<accession>A0AAW7JPM8</accession>
<dbReference type="Proteomes" id="UP001168478">
    <property type="component" value="Unassembled WGS sequence"/>
</dbReference>
<sequence length="233" mass="27110">MAKKELQGIWINEDDEDVAFRIKGDTVYFPDTISVPVYFRIERDSFVLYGANKTRYPVIKRTPHLFEFVSQNGEHMRLVKSSDSSYLKLFNKTSIVSVNQNRLIKKDTVIYYNDKKYHCYVQINPTTYKVPKAAYNDDGVEVYTNYYDNIIHFSLFCGAERVYSSNITKDDFSAQVSSQYLRQSVFSDMVYYKIDDEGVHYFAVLGIPNSSSSFMVEMIFSFDGKLVKRIKGD</sequence>
<dbReference type="RefSeq" id="WP_289825534.1">
    <property type="nucleotide sequence ID" value="NZ_JAUEIE010000007.1"/>
</dbReference>
<reference evidence="2" key="2">
    <citation type="submission" date="2023-08" db="EMBL/GenBank/DDBJ databases">
        <title>Identification and characterization of horizontal gene transfer across gut microbiota members of farm animals based on homology search.</title>
        <authorList>
            <person name="Schwarzerova J."/>
            <person name="Nykrynova M."/>
            <person name="Jureckova K."/>
            <person name="Cejkova D."/>
            <person name="Rychlik I."/>
        </authorList>
    </citation>
    <scope>NUCLEOTIDE SEQUENCE</scope>
    <source>
        <strain evidence="2">ET15</strain>
        <strain evidence="1">ET37</strain>
    </source>
</reference>
<comment type="caution">
    <text evidence="2">The sequence shown here is derived from an EMBL/GenBank/DDBJ whole genome shotgun (WGS) entry which is preliminary data.</text>
</comment>
<evidence type="ECO:0000313" key="4">
    <source>
        <dbReference type="Proteomes" id="UP001168478"/>
    </source>
</evidence>
<dbReference type="Pfam" id="PF15889">
    <property type="entry name" value="DUF4738"/>
    <property type="match status" value="1"/>
</dbReference>
<keyword evidence="3" id="KW-1185">Reference proteome</keyword>
<dbReference type="Proteomes" id="UP001167831">
    <property type="component" value="Unassembled WGS sequence"/>
</dbReference>
<dbReference type="AlphaFoldDB" id="A0AAW7JPM8"/>
<protein>
    <submittedName>
        <fullName evidence="2">DUF4738 domain-containing protein</fullName>
    </submittedName>
</protein>
<gene>
    <name evidence="1" type="ORF">QVN81_08290</name>
    <name evidence="2" type="ORF">QVN84_07095</name>
</gene>
<evidence type="ECO:0000313" key="1">
    <source>
        <dbReference type="EMBL" id="MDN0023013.1"/>
    </source>
</evidence>
<dbReference type="InterPro" id="IPR031762">
    <property type="entry name" value="DUF4738"/>
</dbReference>
<proteinExistence type="predicted"/>